<dbReference type="Gene3D" id="3.30.460.10">
    <property type="entry name" value="Beta Polymerase, domain 2"/>
    <property type="match status" value="1"/>
</dbReference>
<keyword evidence="4" id="KW-0238">DNA-binding</keyword>
<dbReference type="SUPFAM" id="SSF54171">
    <property type="entry name" value="DNA-binding domain"/>
    <property type="match status" value="1"/>
</dbReference>
<dbReference type="STRING" id="695850.A0A067BYF7"/>
<keyword evidence="10" id="KW-1185">Reference proteome</keyword>
<evidence type="ECO:0000313" key="9">
    <source>
        <dbReference type="EMBL" id="KDO21885.1"/>
    </source>
</evidence>
<protein>
    <recommendedName>
        <fullName evidence="8">AP2/ERF domain-containing protein</fullName>
    </recommendedName>
</protein>
<dbReference type="PANTHER" id="PTHR21043">
    <property type="entry name" value="IOJAP SUPERFAMILY ORTHOLOG"/>
    <property type="match status" value="1"/>
</dbReference>
<accession>A0A067BYF7</accession>
<dbReference type="EMBL" id="KK583279">
    <property type="protein sequence ID" value="KDO21885.1"/>
    <property type="molecule type" value="Genomic_DNA"/>
</dbReference>
<dbReference type="GO" id="GO:0043023">
    <property type="term" value="F:ribosomal large subunit binding"/>
    <property type="evidence" value="ECO:0007669"/>
    <property type="project" value="TreeGrafter"/>
</dbReference>
<dbReference type="OMA" id="NVDEMEW"/>
<evidence type="ECO:0000256" key="7">
    <source>
        <dbReference type="SAM" id="MobiDB-lite"/>
    </source>
</evidence>
<gene>
    <name evidence="9" type="ORF">SPRG_12387</name>
</gene>
<dbReference type="InterPro" id="IPR043519">
    <property type="entry name" value="NT_sf"/>
</dbReference>
<dbReference type="AlphaFoldDB" id="A0A067BYF7"/>
<dbReference type="VEuPathDB" id="FungiDB:SPRG_12387"/>
<dbReference type="SUPFAM" id="SSF81301">
    <property type="entry name" value="Nucleotidyltransferase"/>
    <property type="match status" value="1"/>
</dbReference>
<dbReference type="InterPro" id="IPR036955">
    <property type="entry name" value="AP2/ERF_dom_sf"/>
</dbReference>
<dbReference type="GO" id="GO:0090071">
    <property type="term" value="P:negative regulation of ribosome biogenesis"/>
    <property type="evidence" value="ECO:0007669"/>
    <property type="project" value="TreeGrafter"/>
</dbReference>
<dbReference type="GO" id="GO:0003677">
    <property type="term" value="F:DNA binding"/>
    <property type="evidence" value="ECO:0007669"/>
    <property type="project" value="UniProtKB-KW"/>
</dbReference>
<evidence type="ECO:0000259" key="8">
    <source>
        <dbReference type="PROSITE" id="PS51032"/>
    </source>
</evidence>
<dbReference type="Pfam" id="PF02410">
    <property type="entry name" value="RsfS"/>
    <property type="match status" value="1"/>
</dbReference>
<dbReference type="Proteomes" id="UP000030745">
    <property type="component" value="Unassembled WGS sequence"/>
</dbReference>
<dbReference type="OrthoDB" id="21330at2759"/>
<dbReference type="RefSeq" id="XP_012207440.1">
    <property type="nucleotide sequence ID" value="XM_012352050.1"/>
</dbReference>
<dbReference type="GO" id="GO:0003700">
    <property type="term" value="F:DNA-binding transcription factor activity"/>
    <property type="evidence" value="ECO:0007669"/>
    <property type="project" value="InterPro"/>
</dbReference>
<evidence type="ECO:0000256" key="3">
    <source>
        <dbReference type="ARBA" id="ARBA00023015"/>
    </source>
</evidence>
<dbReference type="KEGG" id="spar:SPRG_12387"/>
<dbReference type="GO" id="GO:0005634">
    <property type="term" value="C:nucleus"/>
    <property type="evidence" value="ECO:0007669"/>
    <property type="project" value="UniProtKB-SubCell"/>
</dbReference>
<sequence>MRVVSAAIRRAVGRQLATKKPLPSAAWARARVLPPMASSLHGLATRSLHVSRTMLKADDETTVTITDDDDDDDSDDSDDDDEDDEEEELDEAAVEDVGVASERFRGVTFHESRIKKWSASLEVGEVEVDAGEFWTEEDAAKGYDELVRMYLDDSAPLNFAPGSANDDDVADPASPTYDWTLPDAGSRHADIIAPVTNTYITMDELLPALEREQAIDVYTINLAGKSSLAEHMVFCTGRSRAHMRRMADMVILSMKARSMEDDFGYVVEGRDCDDWMIADINTIVVHFMTEETRKMLQLEKHWENMVNDKHRLYGHLSEDEYMDKYGMSELMTDDDVLNEDDIDHNVWK</sequence>
<proteinExistence type="inferred from homology"/>
<evidence type="ECO:0000313" key="10">
    <source>
        <dbReference type="Proteomes" id="UP000030745"/>
    </source>
</evidence>
<dbReference type="HAMAP" id="MF_01477">
    <property type="entry name" value="Iojap_RsfS"/>
    <property type="match status" value="1"/>
</dbReference>
<evidence type="ECO:0000256" key="6">
    <source>
        <dbReference type="ARBA" id="ARBA00023242"/>
    </source>
</evidence>
<dbReference type="InterPro" id="IPR004394">
    <property type="entry name" value="Iojap/RsfS/C7orf30"/>
</dbReference>
<evidence type="ECO:0000256" key="4">
    <source>
        <dbReference type="ARBA" id="ARBA00023125"/>
    </source>
</evidence>
<evidence type="ECO:0000256" key="1">
    <source>
        <dbReference type="ARBA" id="ARBA00004123"/>
    </source>
</evidence>
<keyword evidence="6" id="KW-0539">Nucleus</keyword>
<feature type="compositionally biased region" description="Acidic residues" evidence="7">
    <location>
        <begin position="66"/>
        <end position="93"/>
    </location>
</feature>
<dbReference type="GeneID" id="24134348"/>
<feature type="domain" description="AP2/ERF" evidence="8">
    <location>
        <begin position="103"/>
        <end position="160"/>
    </location>
</feature>
<dbReference type="Gene3D" id="3.30.730.10">
    <property type="entry name" value="AP2/ERF domain"/>
    <property type="match status" value="1"/>
</dbReference>
<keyword evidence="3" id="KW-0805">Transcription regulation</keyword>
<dbReference type="NCBIfam" id="TIGR00090">
    <property type="entry name" value="rsfS_iojap_ybeB"/>
    <property type="match status" value="1"/>
</dbReference>
<dbReference type="PROSITE" id="PS51032">
    <property type="entry name" value="AP2_ERF"/>
    <property type="match status" value="1"/>
</dbReference>
<comment type="subcellular location">
    <subcellularLocation>
        <location evidence="1">Nucleus</location>
    </subcellularLocation>
</comment>
<evidence type="ECO:0000256" key="5">
    <source>
        <dbReference type="ARBA" id="ARBA00023163"/>
    </source>
</evidence>
<dbReference type="GO" id="GO:0017148">
    <property type="term" value="P:negative regulation of translation"/>
    <property type="evidence" value="ECO:0007669"/>
    <property type="project" value="TreeGrafter"/>
</dbReference>
<comment type="similarity">
    <text evidence="2">Belongs to the Iojap/RsfS family.</text>
</comment>
<name>A0A067BYF7_SAPPC</name>
<organism evidence="9 10">
    <name type="scientific">Saprolegnia parasitica (strain CBS 223.65)</name>
    <dbReference type="NCBI Taxonomy" id="695850"/>
    <lineage>
        <taxon>Eukaryota</taxon>
        <taxon>Sar</taxon>
        <taxon>Stramenopiles</taxon>
        <taxon>Oomycota</taxon>
        <taxon>Saprolegniomycetes</taxon>
        <taxon>Saprolegniales</taxon>
        <taxon>Saprolegniaceae</taxon>
        <taxon>Saprolegnia</taxon>
    </lineage>
</organism>
<dbReference type="PANTHER" id="PTHR21043:SF0">
    <property type="entry name" value="MITOCHONDRIAL ASSEMBLY OF RIBOSOMAL LARGE SUBUNIT PROTEIN 1"/>
    <property type="match status" value="1"/>
</dbReference>
<dbReference type="InterPro" id="IPR016177">
    <property type="entry name" value="DNA-bd_dom_sf"/>
</dbReference>
<keyword evidence="5" id="KW-0804">Transcription</keyword>
<feature type="region of interest" description="Disordered" evidence="7">
    <location>
        <begin position="60"/>
        <end position="93"/>
    </location>
</feature>
<reference evidence="9 10" key="1">
    <citation type="journal article" date="2013" name="PLoS Genet.">
        <title>Distinctive expansion of potential virulence genes in the genome of the oomycete fish pathogen Saprolegnia parasitica.</title>
        <authorList>
            <person name="Jiang R.H."/>
            <person name="de Bruijn I."/>
            <person name="Haas B.J."/>
            <person name="Belmonte R."/>
            <person name="Lobach L."/>
            <person name="Christie J."/>
            <person name="van den Ackerveken G."/>
            <person name="Bottin A."/>
            <person name="Bulone V."/>
            <person name="Diaz-Moreno S.M."/>
            <person name="Dumas B."/>
            <person name="Fan L."/>
            <person name="Gaulin E."/>
            <person name="Govers F."/>
            <person name="Grenville-Briggs L.J."/>
            <person name="Horner N.R."/>
            <person name="Levin J.Z."/>
            <person name="Mammella M."/>
            <person name="Meijer H.J."/>
            <person name="Morris P."/>
            <person name="Nusbaum C."/>
            <person name="Oome S."/>
            <person name="Phillips A.J."/>
            <person name="van Rooyen D."/>
            <person name="Rzeszutek E."/>
            <person name="Saraiva M."/>
            <person name="Secombes C.J."/>
            <person name="Seidl M.F."/>
            <person name="Snel B."/>
            <person name="Stassen J.H."/>
            <person name="Sykes S."/>
            <person name="Tripathy S."/>
            <person name="van den Berg H."/>
            <person name="Vega-Arreguin J.C."/>
            <person name="Wawra S."/>
            <person name="Young S.K."/>
            <person name="Zeng Q."/>
            <person name="Dieguez-Uribeondo J."/>
            <person name="Russ C."/>
            <person name="Tyler B.M."/>
            <person name="van West P."/>
        </authorList>
    </citation>
    <scope>NUCLEOTIDE SEQUENCE [LARGE SCALE GENOMIC DNA]</scope>
    <source>
        <strain evidence="9 10">CBS 223.65</strain>
    </source>
</reference>
<dbReference type="InterPro" id="IPR001471">
    <property type="entry name" value="AP2/ERF_dom"/>
</dbReference>
<evidence type="ECO:0000256" key="2">
    <source>
        <dbReference type="ARBA" id="ARBA00010574"/>
    </source>
</evidence>